<organism evidence="2 3">
    <name type="scientific">Thalassiosira oceanica</name>
    <name type="common">Marine diatom</name>
    <dbReference type="NCBI Taxonomy" id="159749"/>
    <lineage>
        <taxon>Eukaryota</taxon>
        <taxon>Sar</taxon>
        <taxon>Stramenopiles</taxon>
        <taxon>Ochrophyta</taxon>
        <taxon>Bacillariophyta</taxon>
        <taxon>Coscinodiscophyceae</taxon>
        <taxon>Thalassiosirophycidae</taxon>
        <taxon>Thalassiosirales</taxon>
        <taxon>Thalassiosiraceae</taxon>
        <taxon>Thalassiosira</taxon>
    </lineage>
</organism>
<proteinExistence type="predicted"/>
<dbReference type="AlphaFoldDB" id="K0T0G8"/>
<evidence type="ECO:0000256" key="1">
    <source>
        <dbReference type="SAM" id="MobiDB-lite"/>
    </source>
</evidence>
<accession>K0T0G8</accession>
<comment type="caution">
    <text evidence="2">The sequence shown here is derived from an EMBL/GenBank/DDBJ whole genome shotgun (WGS) entry which is preliminary data.</text>
</comment>
<gene>
    <name evidence="2" type="ORF">THAOC_06365</name>
</gene>
<reference evidence="2 3" key="1">
    <citation type="journal article" date="2012" name="Genome Biol.">
        <title>Genome and low-iron response of an oceanic diatom adapted to chronic iron limitation.</title>
        <authorList>
            <person name="Lommer M."/>
            <person name="Specht M."/>
            <person name="Roy A.S."/>
            <person name="Kraemer L."/>
            <person name="Andreson R."/>
            <person name="Gutowska M.A."/>
            <person name="Wolf J."/>
            <person name="Bergner S.V."/>
            <person name="Schilhabel M.B."/>
            <person name="Klostermeier U.C."/>
            <person name="Beiko R.G."/>
            <person name="Rosenstiel P."/>
            <person name="Hippler M."/>
            <person name="Laroche J."/>
        </authorList>
    </citation>
    <scope>NUCLEOTIDE SEQUENCE [LARGE SCALE GENOMIC DNA]</scope>
    <source>
        <strain evidence="2 3">CCMP1005</strain>
    </source>
</reference>
<feature type="non-terminal residue" evidence="2">
    <location>
        <position position="1"/>
    </location>
</feature>
<evidence type="ECO:0000313" key="2">
    <source>
        <dbReference type="EMBL" id="EJK72133.1"/>
    </source>
</evidence>
<dbReference type="EMBL" id="AGNL01006314">
    <property type="protein sequence ID" value="EJK72133.1"/>
    <property type="molecule type" value="Genomic_DNA"/>
</dbReference>
<feature type="region of interest" description="Disordered" evidence="1">
    <location>
        <begin position="9"/>
        <end position="32"/>
    </location>
</feature>
<sequence>MSVELVKAVPAPPPPARGNLPLPYPHDDDPDHKELELEPYQTAPTLLLPRMCYYFAFASTLLCFYVCTGPYSCGVWGPYLQAGGNRSLVASREGTPVQKSALDAGSDAYGIKAVRAAARLENPGWENAAAQKY</sequence>
<protein>
    <submittedName>
        <fullName evidence="2">Uncharacterized protein</fullName>
    </submittedName>
</protein>
<evidence type="ECO:0000313" key="3">
    <source>
        <dbReference type="Proteomes" id="UP000266841"/>
    </source>
</evidence>
<name>K0T0G8_THAOC</name>
<dbReference type="Proteomes" id="UP000266841">
    <property type="component" value="Unassembled WGS sequence"/>
</dbReference>
<keyword evidence="3" id="KW-1185">Reference proteome</keyword>